<keyword evidence="3" id="KW-0238">DNA-binding</keyword>
<dbReference type="InterPro" id="IPR005119">
    <property type="entry name" value="LysR_subst-bd"/>
</dbReference>
<gene>
    <name evidence="6" type="ordered locus">Rahaq2_3989</name>
</gene>
<feature type="domain" description="HTH lysR-type" evidence="5">
    <location>
        <begin position="36"/>
        <end position="93"/>
    </location>
</feature>
<dbReference type="InterPro" id="IPR036390">
    <property type="entry name" value="WH_DNA-bd_sf"/>
</dbReference>
<evidence type="ECO:0000259" key="5">
    <source>
        <dbReference type="PROSITE" id="PS50931"/>
    </source>
</evidence>
<dbReference type="Proteomes" id="UP000009010">
    <property type="component" value="Chromosome"/>
</dbReference>
<dbReference type="GO" id="GO:0003677">
    <property type="term" value="F:DNA binding"/>
    <property type="evidence" value="ECO:0007669"/>
    <property type="project" value="UniProtKB-KW"/>
</dbReference>
<keyword evidence="7" id="KW-1185">Reference proteome</keyword>
<dbReference type="PANTHER" id="PTHR30118">
    <property type="entry name" value="HTH-TYPE TRANSCRIPTIONAL REGULATOR LEUO-RELATED"/>
    <property type="match status" value="1"/>
</dbReference>
<sequence>MIEGENTNFRDSSEVRGLDSMKENILTDRFKMVKNFDLNLLTTFEAVFIHRSGTKAADALGITPSAVSQALGRLRVHYNDALFIRDGKALAPTTVAVGIHEGLAEAYDNLVAKLQNISFDSQPTRIVVHCSSYISMFTLNVIRKVLDEIAPDCEIVHSSSDNSIAEMEEALIFRKADIIFDAHPHISHSRVSQHIASEAPVMICRRSHPRLSGSVTREQVAQESHIFVDSESASLLSNRLSINTLLQFDRKCRFISPSQLSIISMVESSDMLAFISERFYQKMKNSFDIQKINLEFDFPSQPVYMIYNKAALNNQFFSLLVRKAADVFLQDLQKNSQS</sequence>
<dbReference type="PANTHER" id="PTHR30118:SF14">
    <property type="entry name" value="LYSR FAMILY TRANSCRIPTIONAL REGULATOR"/>
    <property type="match status" value="1"/>
</dbReference>
<dbReference type="PROSITE" id="PS50931">
    <property type="entry name" value="HTH_LYSR"/>
    <property type="match status" value="1"/>
</dbReference>
<dbReference type="PATRIC" id="fig|745277.3.peg.3824"/>
<evidence type="ECO:0000313" key="6">
    <source>
        <dbReference type="EMBL" id="AEX53762.1"/>
    </source>
</evidence>
<accession>H2ISQ8</accession>
<proteinExistence type="inferred from homology"/>
<dbReference type="InterPro" id="IPR050389">
    <property type="entry name" value="LysR-type_TF"/>
</dbReference>
<dbReference type="InterPro" id="IPR000847">
    <property type="entry name" value="LysR_HTH_N"/>
</dbReference>
<evidence type="ECO:0000256" key="4">
    <source>
        <dbReference type="ARBA" id="ARBA00023163"/>
    </source>
</evidence>
<dbReference type="EMBL" id="CP003244">
    <property type="protein sequence ID" value="AEX53762.1"/>
    <property type="molecule type" value="Genomic_DNA"/>
</dbReference>
<reference evidence="6 7" key="1">
    <citation type="journal article" date="2012" name="J. Bacteriol.">
        <title>Complete Genome Sequence of Rahnella aquatilis CIP 78.65.</title>
        <authorList>
            <person name="Martinez R.J."/>
            <person name="Bruce D."/>
            <person name="Detter C."/>
            <person name="Goodwin L.A."/>
            <person name="Han J."/>
            <person name="Han C.S."/>
            <person name="Held B."/>
            <person name="Land M.L."/>
            <person name="Mikhailova N."/>
            <person name="Nolan M."/>
            <person name="Pennacchio L."/>
            <person name="Pitluck S."/>
            <person name="Tapia R."/>
            <person name="Woyke T."/>
            <person name="Sobecky P.A."/>
        </authorList>
    </citation>
    <scope>NUCLEOTIDE SEQUENCE [LARGE SCALE GENOMIC DNA]</scope>
    <source>
        <strain evidence="7">ATCC 33071 / DSM 4594 / JCM 1683 / NBRC 105701 / NCIMB 13365 / CIP 78.65</strain>
    </source>
</reference>
<dbReference type="InterPro" id="IPR036388">
    <property type="entry name" value="WH-like_DNA-bd_sf"/>
</dbReference>
<dbReference type="SUPFAM" id="SSF53850">
    <property type="entry name" value="Periplasmic binding protein-like II"/>
    <property type="match status" value="1"/>
</dbReference>
<evidence type="ECO:0000313" key="7">
    <source>
        <dbReference type="Proteomes" id="UP000009010"/>
    </source>
</evidence>
<protein>
    <submittedName>
        <fullName evidence="6">Transcriptional regulator</fullName>
    </submittedName>
</protein>
<keyword evidence="4" id="KW-0804">Transcription</keyword>
<comment type="similarity">
    <text evidence="1">Belongs to the LysR transcriptional regulatory family.</text>
</comment>
<reference evidence="7" key="2">
    <citation type="submission" date="2012-01" db="EMBL/GenBank/DDBJ databases">
        <title>Complete sequence of chromosome of Rahnella aquatilis CIP 78.65.</title>
        <authorList>
            <person name="Lucas S."/>
            <person name="Han J."/>
            <person name="Lapidus A."/>
            <person name="Cheng J.-F."/>
            <person name="Goodwin L."/>
            <person name="Pitluck S."/>
            <person name="Peters L."/>
            <person name="Ovchinnikova G."/>
            <person name="Held B."/>
            <person name="Detter J.C."/>
            <person name="Han C."/>
            <person name="Tapia R."/>
            <person name="Land M."/>
            <person name="Hauser L."/>
            <person name="Kyrpides N."/>
            <person name="Ivanova N."/>
            <person name="Pagani I."/>
            <person name="Sobecky P."/>
            <person name="Martinez R."/>
            <person name="Woyke T."/>
        </authorList>
    </citation>
    <scope>NUCLEOTIDE SEQUENCE [LARGE SCALE GENOMIC DNA]</scope>
    <source>
        <strain evidence="7">ATCC 33071 / DSM 4594 / JCM 1683 / NBRC 105701 / NCIMB 13365 / CIP 78.65</strain>
    </source>
</reference>
<dbReference type="Gene3D" id="3.40.190.10">
    <property type="entry name" value="Periplasmic binding protein-like II"/>
    <property type="match status" value="2"/>
</dbReference>
<dbReference type="HOGENOM" id="CLU_039613_39_5_6"/>
<dbReference type="GO" id="GO:0003700">
    <property type="term" value="F:DNA-binding transcription factor activity"/>
    <property type="evidence" value="ECO:0007669"/>
    <property type="project" value="InterPro"/>
</dbReference>
<name>H2ISQ8_RAHAC</name>
<keyword evidence="2" id="KW-0805">Transcription regulation</keyword>
<dbReference type="Pfam" id="PF00126">
    <property type="entry name" value="HTH_1"/>
    <property type="match status" value="1"/>
</dbReference>
<evidence type="ECO:0000256" key="3">
    <source>
        <dbReference type="ARBA" id="ARBA00023125"/>
    </source>
</evidence>
<dbReference type="SUPFAM" id="SSF46785">
    <property type="entry name" value="Winged helix' DNA-binding domain"/>
    <property type="match status" value="1"/>
</dbReference>
<dbReference type="Gene3D" id="1.10.10.10">
    <property type="entry name" value="Winged helix-like DNA-binding domain superfamily/Winged helix DNA-binding domain"/>
    <property type="match status" value="1"/>
</dbReference>
<evidence type="ECO:0000256" key="2">
    <source>
        <dbReference type="ARBA" id="ARBA00023015"/>
    </source>
</evidence>
<dbReference type="AlphaFoldDB" id="H2ISQ8"/>
<dbReference type="Pfam" id="PF03466">
    <property type="entry name" value="LysR_substrate"/>
    <property type="match status" value="1"/>
</dbReference>
<dbReference type="eggNOG" id="COG0583">
    <property type="taxonomic scope" value="Bacteria"/>
</dbReference>
<evidence type="ECO:0000256" key="1">
    <source>
        <dbReference type="ARBA" id="ARBA00009437"/>
    </source>
</evidence>
<dbReference type="KEGG" id="raq:Rahaq2_3989"/>
<organism evidence="6 7">
    <name type="scientific">Rahnella aquatilis (strain ATCC 33071 / DSM 4594 / JCM 1683 / NBRC 105701 / NCIMB 13365 / CIP 78.65)</name>
    <dbReference type="NCBI Taxonomy" id="745277"/>
    <lineage>
        <taxon>Bacteria</taxon>
        <taxon>Pseudomonadati</taxon>
        <taxon>Pseudomonadota</taxon>
        <taxon>Gammaproteobacteria</taxon>
        <taxon>Enterobacterales</taxon>
        <taxon>Yersiniaceae</taxon>
        <taxon>Rahnella</taxon>
    </lineage>
</organism>